<evidence type="ECO:0000313" key="4">
    <source>
        <dbReference type="Proteomes" id="UP000500767"/>
    </source>
</evidence>
<name>A0A6M8HY12_9PROT</name>
<dbReference type="AlphaFoldDB" id="A0A6M8HY12"/>
<dbReference type="InterPro" id="IPR004360">
    <property type="entry name" value="Glyas_Fos-R_dOase_dom"/>
</dbReference>
<dbReference type="EMBL" id="CP053709">
    <property type="protein sequence ID" value="QKE93077.1"/>
    <property type="molecule type" value="Genomic_DNA"/>
</dbReference>
<keyword evidence="4" id="KW-1185">Reference proteome</keyword>
<dbReference type="PANTHER" id="PTHR43048:SF5">
    <property type="entry name" value="BLR5325 PROTEIN"/>
    <property type="match status" value="1"/>
</dbReference>
<accession>A0A6M8HY12</accession>
<dbReference type="PROSITE" id="PS51819">
    <property type="entry name" value="VOC"/>
    <property type="match status" value="1"/>
</dbReference>
<dbReference type="InterPro" id="IPR051785">
    <property type="entry name" value="MMCE/EMCE_epimerase"/>
</dbReference>
<dbReference type="SUPFAM" id="SSF54593">
    <property type="entry name" value="Glyoxalase/Bleomycin resistance protein/Dihydroxybiphenyl dioxygenase"/>
    <property type="match status" value="1"/>
</dbReference>
<dbReference type="KEGG" id="lck:HN018_23050"/>
<evidence type="ECO:0000259" key="2">
    <source>
        <dbReference type="PROSITE" id="PS51819"/>
    </source>
</evidence>
<evidence type="ECO:0000256" key="1">
    <source>
        <dbReference type="ARBA" id="ARBA00022723"/>
    </source>
</evidence>
<proteinExistence type="predicted"/>
<protein>
    <submittedName>
        <fullName evidence="3">VOC family protein</fullName>
    </submittedName>
</protein>
<keyword evidence="3" id="KW-0614">Plasmid</keyword>
<dbReference type="Gene3D" id="3.10.180.10">
    <property type="entry name" value="2,3-Dihydroxybiphenyl 1,2-Dioxygenase, domain 1"/>
    <property type="match status" value="1"/>
</dbReference>
<geneLocation type="plasmid" evidence="3 4">
    <name>unnamed1</name>
</geneLocation>
<sequence length="128" mass="14213">MTTILLDHIHFRSRHPEAVADFLSRHFDVEIVERMEVRGLPRVVLRIGDVAIFVEGATDDMPRVPGMPFRGIEHVCVRVSDIAAHAARLEQAGVTLLSPVSQIRPGVQIAFVEAPDGILIEMIERLTA</sequence>
<keyword evidence="1" id="KW-0479">Metal-binding</keyword>
<organism evidence="3 4">
    <name type="scientific">Lichenicola cladoniae</name>
    <dbReference type="NCBI Taxonomy" id="1484109"/>
    <lineage>
        <taxon>Bacteria</taxon>
        <taxon>Pseudomonadati</taxon>
        <taxon>Pseudomonadota</taxon>
        <taxon>Alphaproteobacteria</taxon>
        <taxon>Acetobacterales</taxon>
        <taxon>Acetobacteraceae</taxon>
        <taxon>Lichenicola</taxon>
    </lineage>
</organism>
<dbReference type="GO" id="GO:0046491">
    <property type="term" value="P:L-methylmalonyl-CoA metabolic process"/>
    <property type="evidence" value="ECO:0007669"/>
    <property type="project" value="TreeGrafter"/>
</dbReference>
<reference evidence="3 4" key="1">
    <citation type="journal article" date="2014" name="World J. Microbiol. Biotechnol.">
        <title>Biodiversity and physiological characteristics of Antarctic and Arctic lichens-associated bacteria.</title>
        <authorList>
            <person name="Lee Y.M."/>
            <person name="Kim E.H."/>
            <person name="Lee H.K."/>
            <person name="Hong S.G."/>
        </authorList>
    </citation>
    <scope>NUCLEOTIDE SEQUENCE [LARGE SCALE GENOMIC DNA]</scope>
    <source>
        <strain evidence="3 4">PAMC 26569</strain>
        <plasmid evidence="3">unnamed1</plasmid>
    </source>
</reference>
<dbReference type="CDD" id="cd06587">
    <property type="entry name" value="VOC"/>
    <property type="match status" value="1"/>
</dbReference>
<gene>
    <name evidence="3" type="ORF">HN018_23050</name>
</gene>
<dbReference type="InterPro" id="IPR037523">
    <property type="entry name" value="VOC_core"/>
</dbReference>
<feature type="domain" description="VOC" evidence="2">
    <location>
        <begin position="5"/>
        <end position="125"/>
    </location>
</feature>
<dbReference type="Pfam" id="PF00903">
    <property type="entry name" value="Glyoxalase"/>
    <property type="match status" value="1"/>
</dbReference>
<dbReference type="GO" id="GO:0004493">
    <property type="term" value="F:methylmalonyl-CoA epimerase activity"/>
    <property type="evidence" value="ECO:0007669"/>
    <property type="project" value="TreeGrafter"/>
</dbReference>
<dbReference type="InterPro" id="IPR029068">
    <property type="entry name" value="Glyas_Bleomycin-R_OHBP_Dase"/>
</dbReference>
<dbReference type="Proteomes" id="UP000500767">
    <property type="component" value="Plasmid unnamed1"/>
</dbReference>
<dbReference type="RefSeq" id="WP_171836249.1">
    <property type="nucleotide sequence ID" value="NZ_CP053709.1"/>
</dbReference>
<dbReference type="GO" id="GO:0046872">
    <property type="term" value="F:metal ion binding"/>
    <property type="evidence" value="ECO:0007669"/>
    <property type="project" value="UniProtKB-KW"/>
</dbReference>
<dbReference type="PANTHER" id="PTHR43048">
    <property type="entry name" value="METHYLMALONYL-COA EPIMERASE"/>
    <property type="match status" value="1"/>
</dbReference>
<evidence type="ECO:0000313" key="3">
    <source>
        <dbReference type="EMBL" id="QKE93077.1"/>
    </source>
</evidence>